<reference evidence="1 2" key="1">
    <citation type="journal article" date="2022" name="New Phytol.">
        <title>Ecological generalism drives hyperdiversity of secondary metabolite gene clusters in xylarialean endophytes.</title>
        <authorList>
            <person name="Franco M.E.E."/>
            <person name="Wisecaver J.H."/>
            <person name="Arnold A.E."/>
            <person name="Ju Y.M."/>
            <person name="Slot J.C."/>
            <person name="Ahrendt S."/>
            <person name="Moore L.P."/>
            <person name="Eastman K.E."/>
            <person name="Scott K."/>
            <person name="Konkel Z."/>
            <person name="Mondo S.J."/>
            <person name="Kuo A."/>
            <person name="Hayes R.D."/>
            <person name="Haridas S."/>
            <person name="Andreopoulos B."/>
            <person name="Riley R."/>
            <person name="LaButti K."/>
            <person name="Pangilinan J."/>
            <person name="Lipzen A."/>
            <person name="Amirebrahimi M."/>
            <person name="Yan J."/>
            <person name="Adam C."/>
            <person name="Keymanesh K."/>
            <person name="Ng V."/>
            <person name="Louie K."/>
            <person name="Northen T."/>
            <person name="Drula E."/>
            <person name="Henrissat B."/>
            <person name="Hsieh H.M."/>
            <person name="Youens-Clark K."/>
            <person name="Lutzoni F."/>
            <person name="Miadlikowska J."/>
            <person name="Eastwood D.C."/>
            <person name="Hamelin R.C."/>
            <person name="Grigoriev I.V."/>
            <person name="U'Ren J.M."/>
        </authorList>
    </citation>
    <scope>NUCLEOTIDE SEQUENCE [LARGE SCALE GENOMIC DNA]</scope>
    <source>
        <strain evidence="1 2">ER1909</strain>
    </source>
</reference>
<protein>
    <submittedName>
        <fullName evidence="1">Uncharacterized protein</fullName>
    </submittedName>
</protein>
<organism evidence="1 2">
    <name type="scientific">Hypoxylon rubiginosum</name>
    <dbReference type="NCBI Taxonomy" id="110542"/>
    <lineage>
        <taxon>Eukaryota</taxon>
        <taxon>Fungi</taxon>
        <taxon>Dikarya</taxon>
        <taxon>Ascomycota</taxon>
        <taxon>Pezizomycotina</taxon>
        <taxon>Sordariomycetes</taxon>
        <taxon>Xylariomycetidae</taxon>
        <taxon>Xylariales</taxon>
        <taxon>Hypoxylaceae</taxon>
        <taxon>Hypoxylon</taxon>
    </lineage>
</organism>
<accession>A0ACC0D5J5</accession>
<sequence length="295" mass="33543">MSCKHVLTHYTKHCRKGREKPCARPRLEGPRTYLPDCCAACDPEFNANKISREHKTRHSKLVEQVNASQHSGTSEEVRRLLDHIQKLTSTTNRAVGEAQHSYSSAADVEFPGVSVPRGTSKWIDGKCVWQEEEPYRLPPYPTETTAPPRLRSTKKGYAGPPEEVPREHVVITGPPRLRTNKPYTGPRESVGIVESREPEEQAAPEMQHHIRRTKKTTENLRHHHHVTANSGSTITPKLDTKRHGNKPNMDQNPRPLKQNYVVDTGEEIDDIWLQLAEEDNKGKASRRIKARMTTE</sequence>
<dbReference type="EMBL" id="MU394304">
    <property type="protein sequence ID" value="KAI6087918.1"/>
    <property type="molecule type" value="Genomic_DNA"/>
</dbReference>
<comment type="caution">
    <text evidence="1">The sequence shown here is derived from an EMBL/GenBank/DDBJ whole genome shotgun (WGS) entry which is preliminary data.</text>
</comment>
<gene>
    <name evidence="1" type="ORF">F4821DRAFT_258372</name>
</gene>
<evidence type="ECO:0000313" key="1">
    <source>
        <dbReference type="EMBL" id="KAI6087918.1"/>
    </source>
</evidence>
<dbReference type="Proteomes" id="UP001497680">
    <property type="component" value="Unassembled WGS sequence"/>
</dbReference>
<name>A0ACC0D5J5_9PEZI</name>
<proteinExistence type="predicted"/>
<keyword evidence="2" id="KW-1185">Reference proteome</keyword>
<evidence type="ECO:0000313" key="2">
    <source>
        <dbReference type="Proteomes" id="UP001497680"/>
    </source>
</evidence>